<dbReference type="InterPro" id="IPR002820">
    <property type="entry name" value="Mopterin_CF_biosynth-C_dom"/>
</dbReference>
<evidence type="ECO:0000256" key="3">
    <source>
        <dbReference type="ARBA" id="ARBA00055087"/>
    </source>
</evidence>
<evidence type="ECO:0000313" key="5">
    <source>
        <dbReference type="EMBL" id="SDC28334.1"/>
    </source>
</evidence>
<dbReference type="Proteomes" id="UP000199452">
    <property type="component" value="Unassembled WGS sequence"/>
</dbReference>
<dbReference type="PANTHER" id="PTHR22960">
    <property type="entry name" value="MOLYBDOPTERIN COFACTOR SYNTHESIS PROTEIN A"/>
    <property type="match status" value="1"/>
</dbReference>
<keyword evidence="6" id="KW-1185">Reference proteome</keyword>
<feature type="domain" description="Molybdopterin cofactor biosynthesis C (MoaC)" evidence="4">
    <location>
        <begin position="14"/>
        <end position="146"/>
    </location>
</feature>
<dbReference type="UniPathway" id="UPA00344"/>
<evidence type="ECO:0000256" key="2">
    <source>
        <dbReference type="ARBA" id="ARBA00023150"/>
    </source>
</evidence>
<dbReference type="Pfam" id="PF01967">
    <property type="entry name" value="MoaC"/>
    <property type="match status" value="1"/>
</dbReference>
<dbReference type="AlphaFoldDB" id="A0A1G6KBJ1"/>
<sequence>MSLSHIDDKGKANMVDVGHKPQQIREAKAIGFIHLNKEAISQVLENCNKKGDVLTVAEIAGIQAAKRTSDLIPLCHTLLLTKVDVTATLMETGVEVASLARCIGQTGVEMEALMGASVALLTIYDMCKAVDKTMVIENVHLVEKTKIDL</sequence>
<accession>A0A1G6KBJ1</accession>
<dbReference type="NCBIfam" id="NF006870">
    <property type="entry name" value="PRK09364.1"/>
    <property type="match status" value="1"/>
</dbReference>
<dbReference type="InterPro" id="IPR023045">
    <property type="entry name" value="MoaC"/>
</dbReference>
<evidence type="ECO:0000256" key="1">
    <source>
        <dbReference type="ARBA" id="ARBA00005046"/>
    </source>
</evidence>
<dbReference type="GO" id="GO:0006777">
    <property type="term" value="P:Mo-molybdopterin cofactor biosynthetic process"/>
    <property type="evidence" value="ECO:0007669"/>
    <property type="project" value="UniProtKB-KW"/>
</dbReference>
<dbReference type="NCBIfam" id="TIGR00581">
    <property type="entry name" value="moaC"/>
    <property type="match status" value="1"/>
</dbReference>
<dbReference type="InterPro" id="IPR036522">
    <property type="entry name" value="MoaC_sf"/>
</dbReference>
<dbReference type="GO" id="GO:0061798">
    <property type="term" value="F:GTP 3',8'-cyclase activity"/>
    <property type="evidence" value="ECO:0007669"/>
    <property type="project" value="TreeGrafter"/>
</dbReference>
<protein>
    <submittedName>
        <fullName evidence="5">Cyclic pyranopterin phosphate synthase</fullName>
    </submittedName>
</protein>
<dbReference type="STRING" id="1640674.SAMN05216323_102417"/>
<dbReference type="OrthoDB" id="9794429at2"/>
<evidence type="ECO:0000313" key="6">
    <source>
        <dbReference type="Proteomes" id="UP000199452"/>
    </source>
</evidence>
<gene>
    <name evidence="5" type="ORF">SAMN05216323_102417</name>
</gene>
<comment type="pathway">
    <text evidence="1">Cofactor biosynthesis; molybdopterin biosynthesis.</text>
</comment>
<dbReference type="PANTHER" id="PTHR22960:SF0">
    <property type="entry name" value="MOLYBDENUM COFACTOR BIOSYNTHESIS PROTEIN 1"/>
    <property type="match status" value="1"/>
</dbReference>
<reference evidence="5 6" key="1">
    <citation type="submission" date="2016-09" db="EMBL/GenBank/DDBJ databases">
        <authorList>
            <person name="Capua I."/>
            <person name="De Benedictis P."/>
            <person name="Joannis T."/>
            <person name="Lombin L.H."/>
            <person name="Cattoli G."/>
        </authorList>
    </citation>
    <scope>NUCLEOTIDE SEQUENCE [LARGE SCALE GENOMIC DNA]</scope>
    <source>
        <strain evidence="5 6">A7P-90m</strain>
    </source>
</reference>
<dbReference type="Gene3D" id="3.30.70.640">
    <property type="entry name" value="Molybdopterin cofactor biosynthesis C (MoaC) domain"/>
    <property type="match status" value="1"/>
</dbReference>
<dbReference type="CDD" id="cd00528">
    <property type="entry name" value="MoaC"/>
    <property type="match status" value="1"/>
</dbReference>
<proteinExistence type="predicted"/>
<comment type="function">
    <text evidence="3">Catalyzes the conversion of (8S)-3',8-cyclo-7,8-dihydroguanosine 5'-triphosphate to cyclic pyranopterin monophosphate (cPMP).</text>
</comment>
<dbReference type="SUPFAM" id="SSF55040">
    <property type="entry name" value="Molybdenum cofactor biosynthesis protein C, MoaC"/>
    <property type="match status" value="1"/>
</dbReference>
<name>A0A1G6KBJ1_9BACT</name>
<evidence type="ECO:0000259" key="4">
    <source>
        <dbReference type="Pfam" id="PF01967"/>
    </source>
</evidence>
<keyword evidence="2" id="KW-0501">Molybdenum cofactor biosynthesis</keyword>
<dbReference type="RefSeq" id="WP_092437695.1">
    <property type="nucleotide sequence ID" value="NZ_FMYP01000024.1"/>
</dbReference>
<dbReference type="EMBL" id="FMYP01000024">
    <property type="protein sequence ID" value="SDC28334.1"/>
    <property type="molecule type" value="Genomic_DNA"/>
</dbReference>
<organism evidence="5 6">
    <name type="scientific">Williamwhitmania taraxaci</name>
    <dbReference type="NCBI Taxonomy" id="1640674"/>
    <lineage>
        <taxon>Bacteria</taxon>
        <taxon>Pseudomonadati</taxon>
        <taxon>Bacteroidota</taxon>
        <taxon>Bacteroidia</taxon>
        <taxon>Bacteroidales</taxon>
        <taxon>Williamwhitmaniaceae</taxon>
        <taxon>Williamwhitmania</taxon>
    </lineage>
</organism>
<dbReference type="GO" id="GO:0061799">
    <property type="term" value="F:cyclic pyranopterin monophosphate synthase activity"/>
    <property type="evidence" value="ECO:0007669"/>
    <property type="project" value="TreeGrafter"/>
</dbReference>
<dbReference type="InterPro" id="IPR050105">
    <property type="entry name" value="MoCo_biosynth_MoaA/MoaC"/>
</dbReference>